<dbReference type="Proteomes" id="UP000474676">
    <property type="component" value="Unassembled WGS sequence"/>
</dbReference>
<sequence>MNINWFRNPDHVVYTTVEQFADNFGKETGIDDLKGEIERFRLDPEGVEKNLKGKRRTSLKLFRPNRVFDEQLDMGDEVWVYLGENYQSYCIYWPE</sequence>
<name>A0A6L5Y5S2_9FIRM</name>
<keyword evidence="2" id="KW-1185">Reference proteome</keyword>
<proteinExistence type="predicted"/>
<evidence type="ECO:0000313" key="1">
    <source>
        <dbReference type="EMBL" id="MST51848.1"/>
    </source>
</evidence>
<accession>A0A6L5Y5S2</accession>
<gene>
    <name evidence="1" type="ORF">FYJ64_05910</name>
</gene>
<dbReference type="GeneID" id="303114855"/>
<reference evidence="1 2" key="1">
    <citation type="submission" date="2019-08" db="EMBL/GenBank/DDBJ databases">
        <title>In-depth cultivation of the pig gut microbiome towards novel bacterial diversity and tailored functional studies.</title>
        <authorList>
            <person name="Wylensek D."/>
            <person name="Hitch T.C.A."/>
            <person name="Clavel T."/>
        </authorList>
    </citation>
    <scope>NUCLEOTIDE SEQUENCE [LARGE SCALE GENOMIC DNA]</scope>
    <source>
        <strain evidence="1 2">WCA-MUC-591-APC-3H</strain>
    </source>
</reference>
<organism evidence="1 2">
    <name type="scientific">Hornefia butyriciproducens</name>
    <dbReference type="NCBI Taxonomy" id="2652293"/>
    <lineage>
        <taxon>Bacteria</taxon>
        <taxon>Bacillati</taxon>
        <taxon>Bacillota</taxon>
        <taxon>Clostridia</taxon>
        <taxon>Peptostreptococcales</taxon>
        <taxon>Anaerovoracaceae</taxon>
        <taxon>Hornefia</taxon>
    </lineage>
</organism>
<dbReference type="RefSeq" id="WP_154574288.1">
    <property type="nucleotide sequence ID" value="NZ_JAXDTB010000016.1"/>
</dbReference>
<dbReference type="AlphaFoldDB" id="A0A6L5Y5S2"/>
<comment type="caution">
    <text evidence="1">The sequence shown here is derived from an EMBL/GenBank/DDBJ whole genome shotgun (WGS) entry which is preliminary data.</text>
</comment>
<evidence type="ECO:0000313" key="2">
    <source>
        <dbReference type="Proteomes" id="UP000474676"/>
    </source>
</evidence>
<dbReference type="EMBL" id="VUMZ01000004">
    <property type="protein sequence ID" value="MST51848.1"/>
    <property type="molecule type" value="Genomic_DNA"/>
</dbReference>
<protein>
    <submittedName>
        <fullName evidence="1">Uncharacterized protein</fullName>
    </submittedName>
</protein>